<dbReference type="Pfam" id="PF04738">
    <property type="entry name" value="Lant_dehydr_N"/>
    <property type="match status" value="1"/>
</dbReference>
<dbReference type="RefSeq" id="WP_091203376.1">
    <property type="nucleotide sequence ID" value="NZ_FONQ01000002.1"/>
</dbReference>
<dbReference type="STRING" id="935223.SAMN04488131_102336"/>
<name>A0A1I2BG79_9FLAO</name>
<accession>A0A1I2BG79</accession>
<keyword evidence="3" id="KW-1185">Reference proteome</keyword>
<gene>
    <name evidence="2" type="ORF">SAMN04488131_102336</name>
</gene>
<evidence type="ECO:0000259" key="1">
    <source>
        <dbReference type="Pfam" id="PF04738"/>
    </source>
</evidence>
<evidence type="ECO:0000313" key="2">
    <source>
        <dbReference type="EMBL" id="SFE55212.1"/>
    </source>
</evidence>
<dbReference type="Proteomes" id="UP000198596">
    <property type="component" value="Unassembled WGS sequence"/>
</dbReference>
<reference evidence="3" key="1">
    <citation type="submission" date="2016-10" db="EMBL/GenBank/DDBJ databases">
        <authorList>
            <person name="Varghese N."/>
            <person name="Submissions S."/>
        </authorList>
    </citation>
    <scope>NUCLEOTIDE SEQUENCE [LARGE SCALE GENOMIC DNA]</scope>
    <source>
        <strain evidence="3">CGMCC 1.9227</strain>
    </source>
</reference>
<sequence>MNNYQVRPFSHYVLRTPLFPLSFYWDVLEKYSEKTLLLQFENPYVREAIRMASPELVTALDKWKSDPSSLSHKKRDGLQLSLLKYIARISTRCTPFGLFAGCTVGKITSETKIILNSTENFSRFTQFDMQFWVALLHQFAKREEVTTRLNYYPNNSIYALGDFYRYVEYNYVKTKREHSISALRKTALLSDLVLQAKSGMTVDEMISLIADDDSETAEALEYINQLIDFQFLVNELDATVTGSDEWARVFSIIDKIPNFKKESLLLQSIRTQFLVLDQTLVPYEKNYEAIKDLIQKIGVDHDEKYLFQTDLNTTASVNTLSTSSQKKVFQAVRFLNGIQKQKKSENHTSFIKAFTQRYESREMLLATVLDTETGIGYLQNSEMNDTHEILEHFSFKSKVQESVIQSWSSNDFILEKKLRKCNLKNEKAVSLSENDFPDFDPTWNNAPATFSGMIEIALHQEKELLSIESSGDVSAAKLLGRFCNGNDAIYNLTNEIVIKEATYHSDKILAEIVHIPESRTGNILRRPVFRAFEIAYLANSGVKQDYTIDLNDLMISIRNNKIILRSKKYNTEVIPCLSNAHNYSNKSLPIYHFLCDLQSQDIKPIYSFSWGVLETHYDFFPRVEHNGVLLSKSKWMVSKTEIMSFYKMDGNQLFEDFSIWRKQRSIPRFVNWAYFDNTLLLDFEKEIGIQLFLKSVVNHAKITLEEFLFREEFVVKNANGENFANQFILSFYKEQL</sequence>
<proteinExistence type="predicted"/>
<dbReference type="InterPro" id="IPR006827">
    <property type="entry name" value="Lant_deHydtase_N"/>
</dbReference>
<dbReference type="EMBL" id="FONQ01000002">
    <property type="protein sequence ID" value="SFE55212.1"/>
    <property type="molecule type" value="Genomic_DNA"/>
</dbReference>
<organism evidence="2 3">
    <name type="scientific">Flavobacterium xueshanense</name>
    <dbReference type="NCBI Taxonomy" id="935223"/>
    <lineage>
        <taxon>Bacteria</taxon>
        <taxon>Pseudomonadati</taxon>
        <taxon>Bacteroidota</taxon>
        <taxon>Flavobacteriia</taxon>
        <taxon>Flavobacteriales</taxon>
        <taxon>Flavobacteriaceae</taxon>
        <taxon>Flavobacterium</taxon>
    </lineage>
</organism>
<dbReference type="AlphaFoldDB" id="A0A1I2BG79"/>
<dbReference type="OrthoDB" id="1273722at2"/>
<feature type="domain" description="Lantibiotic dehydratase N-terminal" evidence="1">
    <location>
        <begin position="41"/>
        <end position="691"/>
    </location>
</feature>
<protein>
    <submittedName>
        <fullName evidence="2">Lantibiotic dehydratase, C terminus</fullName>
    </submittedName>
</protein>
<evidence type="ECO:0000313" key="3">
    <source>
        <dbReference type="Proteomes" id="UP000198596"/>
    </source>
</evidence>